<accession>A0A6J7F3A6</accession>
<name>A0A6J7F3A6_9ZZZZ</name>
<evidence type="ECO:0000256" key="1">
    <source>
        <dbReference type="ARBA" id="ARBA00012417"/>
    </source>
</evidence>
<dbReference type="SUPFAM" id="SSF89550">
    <property type="entry name" value="PHP domain-like"/>
    <property type="match status" value="1"/>
</dbReference>
<dbReference type="InterPro" id="IPR041931">
    <property type="entry name" value="DNA_pol3_alpha_thumb_dom"/>
</dbReference>
<evidence type="ECO:0000256" key="8">
    <source>
        <dbReference type="ARBA" id="ARBA00023204"/>
    </source>
</evidence>
<dbReference type="Pfam" id="PF17657">
    <property type="entry name" value="DNA_pol3_finger"/>
    <property type="match status" value="1"/>
</dbReference>
<dbReference type="EMBL" id="CAEZZZ010000003">
    <property type="protein sequence ID" value="CAB4770881.1"/>
    <property type="molecule type" value="Genomic_DNA"/>
</dbReference>
<dbReference type="GO" id="GO:0003887">
    <property type="term" value="F:DNA-directed DNA polymerase activity"/>
    <property type="evidence" value="ECO:0007669"/>
    <property type="project" value="UniProtKB-KW"/>
</dbReference>
<keyword evidence="2" id="KW-0963">Cytoplasm</keyword>
<feature type="domain" description="Polymerase/histidinol phosphatase N-terminal" evidence="10">
    <location>
        <begin position="10"/>
        <end position="77"/>
    </location>
</feature>
<dbReference type="InterPro" id="IPR016195">
    <property type="entry name" value="Pol/histidinol_Pase-like"/>
</dbReference>
<comment type="catalytic activity">
    <reaction evidence="9">
        <text>DNA(n) + a 2'-deoxyribonucleoside 5'-triphosphate = DNA(n+1) + diphosphate</text>
        <dbReference type="Rhea" id="RHEA:22508"/>
        <dbReference type="Rhea" id="RHEA-COMP:17339"/>
        <dbReference type="Rhea" id="RHEA-COMP:17340"/>
        <dbReference type="ChEBI" id="CHEBI:33019"/>
        <dbReference type="ChEBI" id="CHEBI:61560"/>
        <dbReference type="ChEBI" id="CHEBI:173112"/>
        <dbReference type="EC" id="2.7.7.7"/>
    </reaction>
</comment>
<gene>
    <name evidence="11" type="ORF">UFOPK2288_00138</name>
    <name evidence="12" type="ORF">UFOPK2589_00006</name>
    <name evidence="13" type="ORF">UFOPK2931_00137</name>
    <name evidence="14" type="ORF">UFOPK3287_00367</name>
    <name evidence="15" type="ORF">UFOPK3558_00043</name>
    <name evidence="16" type="ORF">UFOPK3916_00004</name>
</gene>
<evidence type="ECO:0000256" key="6">
    <source>
        <dbReference type="ARBA" id="ARBA00022763"/>
    </source>
</evidence>
<keyword evidence="7" id="KW-0239">DNA-directed DNA polymerase</keyword>
<dbReference type="Gene3D" id="3.20.20.140">
    <property type="entry name" value="Metal-dependent hydrolases"/>
    <property type="match status" value="1"/>
</dbReference>
<keyword evidence="5" id="KW-0235">DNA replication</keyword>
<evidence type="ECO:0000313" key="13">
    <source>
        <dbReference type="EMBL" id="CAB4770881.1"/>
    </source>
</evidence>
<evidence type="ECO:0000256" key="2">
    <source>
        <dbReference type="ARBA" id="ARBA00022490"/>
    </source>
</evidence>
<dbReference type="InterPro" id="IPR029460">
    <property type="entry name" value="DNAPol_HHH"/>
</dbReference>
<keyword evidence="8" id="KW-0234">DNA repair</keyword>
<dbReference type="Pfam" id="PF07733">
    <property type="entry name" value="DNA_pol3_alpha"/>
    <property type="match status" value="1"/>
</dbReference>
<evidence type="ECO:0000313" key="11">
    <source>
        <dbReference type="EMBL" id="CAB4656394.1"/>
    </source>
</evidence>
<dbReference type="Pfam" id="PF14579">
    <property type="entry name" value="HHH_6"/>
    <property type="match status" value="1"/>
</dbReference>
<dbReference type="PANTHER" id="PTHR32294">
    <property type="entry name" value="DNA POLYMERASE III SUBUNIT ALPHA"/>
    <property type="match status" value="1"/>
</dbReference>
<evidence type="ECO:0000313" key="12">
    <source>
        <dbReference type="EMBL" id="CAB4686952.1"/>
    </source>
</evidence>
<dbReference type="InterPro" id="IPR011708">
    <property type="entry name" value="DNA_pol3_alpha_NTPase_dom"/>
</dbReference>
<keyword evidence="4" id="KW-0548">Nucleotidyltransferase</keyword>
<evidence type="ECO:0000256" key="7">
    <source>
        <dbReference type="ARBA" id="ARBA00022932"/>
    </source>
</evidence>
<dbReference type="InterPro" id="IPR003141">
    <property type="entry name" value="Pol/His_phosphatase_N"/>
</dbReference>
<dbReference type="EMBL" id="CAFBMI010000002">
    <property type="protein sequence ID" value="CAB4890662.1"/>
    <property type="molecule type" value="Genomic_DNA"/>
</dbReference>
<keyword evidence="6" id="KW-0227">DNA damage</keyword>
<evidence type="ECO:0000256" key="4">
    <source>
        <dbReference type="ARBA" id="ARBA00022695"/>
    </source>
</evidence>
<protein>
    <recommendedName>
        <fullName evidence="1">DNA-directed DNA polymerase</fullName>
        <ecNumber evidence="1">2.7.7.7</ecNumber>
    </recommendedName>
</protein>
<evidence type="ECO:0000313" key="14">
    <source>
        <dbReference type="EMBL" id="CAB4848665.1"/>
    </source>
</evidence>
<dbReference type="GO" id="GO:0008408">
    <property type="term" value="F:3'-5' exonuclease activity"/>
    <property type="evidence" value="ECO:0007669"/>
    <property type="project" value="InterPro"/>
</dbReference>
<dbReference type="AlphaFoldDB" id="A0A6J7F3A6"/>
<keyword evidence="3" id="KW-0808">Transferase</keyword>
<dbReference type="EMBL" id="CAFBJH010000013">
    <property type="protein sequence ID" value="CAB4848665.1"/>
    <property type="molecule type" value="Genomic_DNA"/>
</dbReference>
<evidence type="ECO:0000256" key="9">
    <source>
        <dbReference type="ARBA" id="ARBA00049244"/>
    </source>
</evidence>
<dbReference type="GO" id="GO:0006281">
    <property type="term" value="P:DNA repair"/>
    <property type="evidence" value="ECO:0007669"/>
    <property type="project" value="UniProtKB-KW"/>
</dbReference>
<evidence type="ECO:0000313" key="15">
    <source>
        <dbReference type="EMBL" id="CAB4890662.1"/>
    </source>
</evidence>
<dbReference type="SMART" id="SM00481">
    <property type="entry name" value="POLIIIAc"/>
    <property type="match status" value="1"/>
</dbReference>
<dbReference type="EMBL" id="CAFBOE010000001">
    <property type="protein sequence ID" value="CAB4967759.1"/>
    <property type="molecule type" value="Genomic_DNA"/>
</dbReference>
<dbReference type="InterPro" id="IPR040982">
    <property type="entry name" value="DNA_pol3_finger"/>
</dbReference>
<dbReference type="EMBL" id="CAEZXT010000001">
    <property type="protein sequence ID" value="CAB4686952.1"/>
    <property type="molecule type" value="Genomic_DNA"/>
</dbReference>
<dbReference type="InterPro" id="IPR004805">
    <property type="entry name" value="DnaE2/DnaE/PolC"/>
</dbReference>
<evidence type="ECO:0000313" key="16">
    <source>
        <dbReference type="EMBL" id="CAB4967759.1"/>
    </source>
</evidence>
<organism evidence="15">
    <name type="scientific">freshwater metagenome</name>
    <dbReference type="NCBI Taxonomy" id="449393"/>
    <lineage>
        <taxon>unclassified sequences</taxon>
        <taxon>metagenomes</taxon>
        <taxon>ecological metagenomes</taxon>
    </lineage>
</organism>
<evidence type="ECO:0000256" key="3">
    <source>
        <dbReference type="ARBA" id="ARBA00022679"/>
    </source>
</evidence>
<evidence type="ECO:0000259" key="10">
    <source>
        <dbReference type="SMART" id="SM00481"/>
    </source>
</evidence>
<dbReference type="InterPro" id="IPR004013">
    <property type="entry name" value="PHP_dom"/>
</dbReference>
<evidence type="ECO:0000256" key="5">
    <source>
        <dbReference type="ARBA" id="ARBA00022705"/>
    </source>
</evidence>
<dbReference type="EMBL" id="CAEZWS010000004">
    <property type="protein sequence ID" value="CAB4656394.1"/>
    <property type="molecule type" value="Genomic_DNA"/>
</dbReference>
<reference evidence="15" key="1">
    <citation type="submission" date="2020-05" db="EMBL/GenBank/DDBJ databases">
        <authorList>
            <person name="Chiriac C."/>
            <person name="Salcher M."/>
            <person name="Ghai R."/>
            <person name="Kavagutti S V."/>
        </authorList>
    </citation>
    <scope>NUCLEOTIDE SEQUENCE</scope>
</reference>
<dbReference type="Pfam" id="PF02811">
    <property type="entry name" value="PHP"/>
    <property type="match status" value="1"/>
</dbReference>
<proteinExistence type="predicted"/>
<dbReference type="CDD" id="cd04485">
    <property type="entry name" value="DnaE_OBF"/>
    <property type="match status" value="1"/>
</dbReference>
<dbReference type="Gene3D" id="1.10.10.1600">
    <property type="entry name" value="Bacterial DNA polymerase III alpha subunit, thumb domain"/>
    <property type="match status" value="1"/>
</dbReference>
<dbReference type="NCBIfam" id="TIGR00594">
    <property type="entry name" value="polc"/>
    <property type="match status" value="1"/>
</dbReference>
<dbReference type="GO" id="GO:0006260">
    <property type="term" value="P:DNA replication"/>
    <property type="evidence" value="ECO:0007669"/>
    <property type="project" value="UniProtKB-KW"/>
</dbReference>
<sequence length="1140" mass="124905">MRSTSMNTFIHLRTHSAYSFKYGTTQPRDLVARASEYQMPALALTDRDGLAGAIRFAQSCVDYGVAPIIGINIAIDLESTLFTKEAKNLPRITLLAHGDGGWSSLCRLVSSLHTYQPSRQTFNQSSHHGNGVLQRSTTPILTLDFLDRFSEYSTNLLALHGPESSVGIALGRRRPDIARQTFAQLREYFAANAIECVSHLIAGDGPRSSTHAGRSLAFARDNDIDAVITNAVRMREREDAPIADILDSARQLTPLHARHIERKNAEAFLKSTQEMFAVAQEIAHVAGERNPSQLLATTQEWAERAILSPTRDIGLGGIHLPEPSVVGASSQKEMQSLLRQRSQAGMNWRYSDSATIAKAHERLDEELATVATLGYESYFLTVADISDMARSAGIRVAARGSGAGSLICHLLGISGVDPLRHGLLMERFCSPLRRALPDIDIDVESARRLEIYDLVFKRYGDPQWSNPGNLSRCATVAMVDTYRARHAIRDTGAALGMSGMEIDLIAKSLPHVRARHISKALANLPELQGLNLSSSLTAMVLAMAERLDGLPRHLAMHPCAIVLSDSGFLDRVPLQVNASGYPMVEFDKDDVEAVGLLKLDILGVRMQSTIAYAVSEIERTENKVIDIDAVALDDGPTFDLIKSTRTLGIFQVESPGQRELVGKLAPETFADLIVDISLFRPGPVKSDMISPFLSARHGWSQAQIIHPDLYETLHETQGVVVFHEQVMKIISIMTGISLAEADEKRRALGEPENQQEICDWFYPSALARGYDQAVVSQIWEVLRAFASFGFCKAHAAAFALPTYQSAWLKAHHPAAFVAGVLTHDPGMYPKRLILDDARQMGVTILGLDVNASSASYRVEEVDAQSARTPVALIDTRSTGVSLVSPDARGQGIRISFADVAGISGGEVESIIAGQPYADLGDFYLRSGASFPTTERLILIGAFDLLHKIGSSEKKTNRRDLLLHLNDLHRSPDRSPGGAQLHFGFAPPSLIPSGLPDLHDYERVRHEVKYLGMEISHHMLEFYATFLNEIGAVKSSDLLSQRSNASVLVAGVKVALQTPPVRSGKRVLFLTIDDGYGCNDLTFFTDVQKEYAGVLFNSSLFLARGHVRRTGPRGVSLRATGAWELRAAYEKWLASRSTLVT</sequence>
<dbReference type="EC" id="2.7.7.7" evidence="1"/>
<dbReference type="PANTHER" id="PTHR32294:SF4">
    <property type="entry name" value="ERROR-PRONE DNA POLYMERASE"/>
    <property type="match status" value="1"/>
</dbReference>